<organism evidence="1 2">
    <name type="scientific">Electrophorus electricus</name>
    <name type="common">Electric eel</name>
    <name type="synonym">Gymnotus electricus</name>
    <dbReference type="NCBI Taxonomy" id="8005"/>
    <lineage>
        <taxon>Eukaryota</taxon>
        <taxon>Metazoa</taxon>
        <taxon>Chordata</taxon>
        <taxon>Craniata</taxon>
        <taxon>Vertebrata</taxon>
        <taxon>Euteleostomi</taxon>
        <taxon>Actinopterygii</taxon>
        <taxon>Neopterygii</taxon>
        <taxon>Teleostei</taxon>
        <taxon>Ostariophysi</taxon>
        <taxon>Gymnotiformes</taxon>
        <taxon>Gymnotoidei</taxon>
        <taxon>Gymnotidae</taxon>
        <taxon>Electrophorus</taxon>
    </lineage>
</organism>
<evidence type="ECO:0000313" key="2">
    <source>
        <dbReference type="Proteomes" id="UP000314983"/>
    </source>
</evidence>
<dbReference type="Ensembl" id="ENSEEET00000064856.1">
    <property type="protein sequence ID" value="ENSEEEP00000056309.1"/>
    <property type="gene ID" value="ENSEEEG00000027832.1"/>
</dbReference>
<keyword evidence="2" id="KW-1185">Reference proteome</keyword>
<reference evidence="1 2" key="1">
    <citation type="submission" date="2020-05" db="EMBL/GenBank/DDBJ databases">
        <title>Electrophorus electricus (electric eel) genome, fEleEle1, primary haplotype.</title>
        <authorList>
            <person name="Myers G."/>
            <person name="Meyer A."/>
            <person name="Fedrigo O."/>
            <person name="Formenti G."/>
            <person name="Rhie A."/>
            <person name="Tracey A."/>
            <person name="Sims Y."/>
            <person name="Jarvis E.D."/>
        </authorList>
    </citation>
    <scope>NUCLEOTIDE SEQUENCE [LARGE SCALE GENOMIC DNA]</scope>
</reference>
<reference evidence="1" key="3">
    <citation type="submission" date="2025-09" db="UniProtKB">
        <authorList>
            <consortium name="Ensembl"/>
        </authorList>
    </citation>
    <scope>IDENTIFICATION</scope>
</reference>
<proteinExistence type="predicted"/>
<reference evidence="1" key="2">
    <citation type="submission" date="2025-08" db="UniProtKB">
        <authorList>
            <consortium name="Ensembl"/>
        </authorList>
    </citation>
    <scope>IDENTIFICATION</scope>
</reference>
<sequence>MQLEDTESVFGESFSSAVFGDFIYFTAALCNFVIESVAHLLPCTFCQPPSILFIENLHYEKMAFAAVLSLSSFSHTINNLITCFVFLHHHYPEHPLHISLIFVHHYGQNPHTISDLQNYQQPPYRITSNSTHHQESLCISAKLYTPPSNSPKFNARVPALSPMVAQLKPEVLQLSWIRKPKGGSWTWGK</sequence>
<dbReference type="Proteomes" id="UP000314983">
    <property type="component" value="Chromosome 8"/>
</dbReference>
<protein>
    <submittedName>
        <fullName evidence="1">Uncharacterized protein</fullName>
    </submittedName>
</protein>
<evidence type="ECO:0000313" key="1">
    <source>
        <dbReference type="Ensembl" id="ENSEEEP00000056309.1"/>
    </source>
</evidence>
<name>A0AAY5EIA8_ELEEL</name>
<dbReference type="AlphaFoldDB" id="A0AAY5EIA8"/>
<accession>A0AAY5EIA8</accession>